<reference evidence="6 7" key="1">
    <citation type="submission" date="2015-07" db="EMBL/GenBank/DDBJ databases">
        <title>Emmonsia species relationships and genome sequence.</title>
        <authorList>
            <person name="Cuomo C.A."/>
            <person name="Schwartz I.S."/>
            <person name="Kenyon C."/>
            <person name="de Hoog G.S."/>
            <person name="Govender N.P."/>
            <person name="Botha A."/>
            <person name="Moreno L."/>
            <person name="de Vries M."/>
            <person name="Munoz J.F."/>
            <person name="Stielow J.B."/>
        </authorList>
    </citation>
    <scope>NUCLEOTIDE SEQUENCE [LARGE SCALE GENOMIC DNA]</scope>
    <source>
        <strain evidence="6 7">CBS 136260</strain>
    </source>
</reference>
<evidence type="ECO:0000256" key="2">
    <source>
        <dbReference type="ARBA" id="ARBA00022723"/>
    </source>
</evidence>
<dbReference type="OrthoDB" id="5422068at2759"/>
<sequence>MATRIACLCNCASQTVSLDWSAESNMGSSPSALAFCHCNACRWTTGSLCTSYVPLKRGTQPAPNLHGLVEYVKSMVASHWFCETCGAHVFLQLKRGDEREEKFMVARGTITDPDFQTESITHLSLASTIDGSIFGLPVRLGGALQQGGMERDKCFTGAIYTDPTGDYIPKNDPPESSSPTKTLTASCQCEGVKFLISPPDHTSNLASSPWCDVLVPYHTSTSPSAAGANPTDVKWWVCANGTKYLAGLCACNSCRLASGFPIQSWAFVSRSNIFKASDCSNLLTYQDFGTLKQYKSSPGVYREFCGVCGATAFWHCDERPGVVDVSVGLLRAKTGVRAEDWLHWELGRISFEECAVDRGMVKCLKAEFSCGGGGGRGSGRVTIEYHAKPTGVGDKPSGIWTDV</sequence>
<dbReference type="InterPro" id="IPR006913">
    <property type="entry name" value="CENP-V/GFA"/>
</dbReference>
<dbReference type="PANTHER" id="PTHR33337:SF32">
    <property type="entry name" value="DUF636 DOMAIN PROTEIN (AFU_ORTHOLOGUE AFUA_7G04120)"/>
    <property type="match status" value="1"/>
</dbReference>
<comment type="similarity">
    <text evidence="1">Belongs to the Gfa family.</text>
</comment>
<comment type="caution">
    <text evidence="6">The sequence shown here is derived from an EMBL/GenBank/DDBJ whole genome shotgun (WGS) entry which is preliminary data.</text>
</comment>
<dbReference type="AlphaFoldDB" id="A0A1B7NWW2"/>
<dbReference type="STRING" id="1658172.A0A1B7NWW2"/>
<evidence type="ECO:0000256" key="4">
    <source>
        <dbReference type="ARBA" id="ARBA00023239"/>
    </source>
</evidence>
<evidence type="ECO:0000256" key="1">
    <source>
        <dbReference type="ARBA" id="ARBA00005495"/>
    </source>
</evidence>
<dbReference type="Gene3D" id="3.90.1590.10">
    <property type="entry name" value="glutathione-dependent formaldehyde- activating enzyme (gfa)"/>
    <property type="match status" value="2"/>
</dbReference>
<organism evidence="6 7">
    <name type="scientific">Emergomyces africanus</name>
    <dbReference type="NCBI Taxonomy" id="1955775"/>
    <lineage>
        <taxon>Eukaryota</taxon>
        <taxon>Fungi</taxon>
        <taxon>Dikarya</taxon>
        <taxon>Ascomycota</taxon>
        <taxon>Pezizomycotina</taxon>
        <taxon>Eurotiomycetes</taxon>
        <taxon>Eurotiomycetidae</taxon>
        <taxon>Onygenales</taxon>
        <taxon>Ajellomycetaceae</taxon>
        <taxon>Emergomyces</taxon>
    </lineage>
</organism>
<protein>
    <recommendedName>
        <fullName evidence="5">CENP-V/GFA domain-containing protein</fullName>
    </recommendedName>
</protein>
<dbReference type="EMBL" id="LGUA01000510">
    <property type="protein sequence ID" value="OAX81272.1"/>
    <property type="molecule type" value="Genomic_DNA"/>
</dbReference>
<keyword evidence="2" id="KW-0479">Metal-binding</keyword>
<evidence type="ECO:0000259" key="5">
    <source>
        <dbReference type="PROSITE" id="PS51891"/>
    </source>
</evidence>
<dbReference type="GO" id="GO:0046872">
    <property type="term" value="F:metal ion binding"/>
    <property type="evidence" value="ECO:0007669"/>
    <property type="project" value="UniProtKB-KW"/>
</dbReference>
<dbReference type="GO" id="GO:0016846">
    <property type="term" value="F:carbon-sulfur lyase activity"/>
    <property type="evidence" value="ECO:0007669"/>
    <property type="project" value="InterPro"/>
</dbReference>
<dbReference type="Proteomes" id="UP000091918">
    <property type="component" value="Unassembled WGS sequence"/>
</dbReference>
<evidence type="ECO:0000313" key="7">
    <source>
        <dbReference type="Proteomes" id="UP000091918"/>
    </source>
</evidence>
<keyword evidence="3" id="KW-0862">Zinc</keyword>
<gene>
    <name evidence="6" type="ORF">ACJ72_04390</name>
</gene>
<evidence type="ECO:0000313" key="6">
    <source>
        <dbReference type="EMBL" id="OAX81272.1"/>
    </source>
</evidence>
<keyword evidence="7" id="KW-1185">Reference proteome</keyword>
<feature type="domain" description="CENP-V/GFA" evidence="5">
    <location>
        <begin position="5"/>
        <end position="135"/>
    </location>
</feature>
<name>A0A1B7NWW2_9EURO</name>
<dbReference type="PANTHER" id="PTHR33337">
    <property type="entry name" value="GFA DOMAIN-CONTAINING PROTEIN"/>
    <property type="match status" value="1"/>
</dbReference>
<dbReference type="Pfam" id="PF04828">
    <property type="entry name" value="GFA"/>
    <property type="match status" value="2"/>
</dbReference>
<accession>A0A1B7NWW2</accession>
<keyword evidence="4" id="KW-0456">Lyase</keyword>
<evidence type="ECO:0000256" key="3">
    <source>
        <dbReference type="ARBA" id="ARBA00022833"/>
    </source>
</evidence>
<dbReference type="PROSITE" id="PS51891">
    <property type="entry name" value="CENP_V_GFA"/>
    <property type="match status" value="1"/>
</dbReference>
<dbReference type="SUPFAM" id="SSF51316">
    <property type="entry name" value="Mss4-like"/>
    <property type="match status" value="2"/>
</dbReference>
<proteinExistence type="inferred from homology"/>
<dbReference type="InterPro" id="IPR011057">
    <property type="entry name" value="Mss4-like_sf"/>
</dbReference>